<evidence type="ECO:0000313" key="1">
    <source>
        <dbReference type="EMBL" id="KAK1140459.1"/>
    </source>
</evidence>
<gene>
    <name evidence="1" type="ORF">N8T08_010302</name>
</gene>
<proteinExistence type="predicted"/>
<reference evidence="1 2" key="1">
    <citation type="journal article" date="2023" name="ACS Omega">
        <title>Identification of the Neoaspergillic Acid Biosynthesis Gene Cluster by Establishing an In Vitro CRISPR-Ribonucleoprotein Genetic System in Aspergillus melleus.</title>
        <authorList>
            <person name="Yuan B."/>
            <person name="Grau M.F."/>
            <person name="Murata R.M."/>
            <person name="Torok T."/>
            <person name="Venkateswaran K."/>
            <person name="Stajich J.E."/>
            <person name="Wang C.C.C."/>
        </authorList>
    </citation>
    <scope>NUCLEOTIDE SEQUENCE [LARGE SCALE GENOMIC DNA]</scope>
    <source>
        <strain evidence="1 2">IMV 1140</strain>
    </source>
</reference>
<dbReference type="EMBL" id="JAOPJF010000082">
    <property type="protein sequence ID" value="KAK1140459.1"/>
    <property type="molecule type" value="Genomic_DNA"/>
</dbReference>
<keyword evidence="2" id="KW-1185">Reference proteome</keyword>
<organism evidence="1 2">
    <name type="scientific">Aspergillus melleus</name>
    <dbReference type="NCBI Taxonomy" id="138277"/>
    <lineage>
        <taxon>Eukaryota</taxon>
        <taxon>Fungi</taxon>
        <taxon>Dikarya</taxon>
        <taxon>Ascomycota</taxon>
        <taxon>Pezizomycotina</taxon>
        <taxon>Eurotiomycetes</taxon>
        <taxon>Eurotiomycetidae</taxon>
        <taxon>Eurotiales</taxon>
        <taxon>Aspergillaceae</taxon>
        <taxon>Aspergillus</taxon>
        <taxon>Aspergillus subgen. Circumdati</taxon>
    </lineage>
</organism>
<comment type="caution">
    <text evidence="1">The sequence shown here is derived from an EMBL/GenBank/DDBJ whole genome shotgun (WGS) entry which is preliminary data.</text>
</comment>
<sequence length="375" mass="42594">MVLTMASSLRSSSLHFGRSIARAPFRHVSPVSRFHRNISAGASRLHPDSKEDDSTNVWKLTQEDQTRYWQGYLSTRPKYTDSFYNLIYNYHASQSKTPSFDVAHDVGAGPGQVSVKLAEKYKHVVVSDNNENHVDYARYALSKTDVPAERFSYDVALGEELGTKYPANSADLVVCALMFPLMDTAMALQSFRTVLKQNGTLAIWFYGRAHFSEPEYAESCQPVLDAIINHHFGGVIKGGGPEHTAGWKRAADGIASWLDYIPFTQEEWKSVQRHKWNTEWTQLGFFGQDACNFPVEPVSEVKDGEVIIERQDRDLWRKDWNLAQLRQFVQHIFPFNGTDEEPVKPLWAELEKKMGGAQAQRTFSWPVVLVLASKK</sequence>
<evidence type="ECO:0000313" key="2">
    <source>
        <dbReference type="Proteomes" id="UP001177260"/>
    </source>
</evidence>
<accession>A0ACC3AT02</accession>
<dbReference type="Proteomes" id="UP001177260">
    <property type="component" value="Unassembled WGS sequence"/>
</dbReference>
<protein>
    <submittedName>
        <fullName evidence="1">Uncharacterized protein</fullName>
    </submittedName>
</protein>
<name>A0ACC3AT02_9EURO</name>